<dbReference type="Proteomes" id="UP000054498">
    <property type="component" value="Unassembled WGS sequence"/>
</dbReference>
<dbReference type="KEGG" id="mng:MNEG_16515"/>
<keyword evidence="3" id="KW-1185">Reference proteome</keyword>
<dbReference type="EMBL" id="KK106662">
    <property type="protein sequence ID" value="KIY91449.1"/>
    <property type="molecule type" value="Genomic_DNA"/>
</dbReference>
<evidence type="ECO:0000313" key="3">
    <source>
        <dbReference type="Proteomes" id="UP000054498"/>
    </source>
</evidence>
<reference evidence="2 3" key="1">
    <citation type="journal article" date="2013" name="BMC Genomics">
        <title>Reconstruction of the lipid metabolism for the microalga Monoraphidium neglectum from its genome sequence reveals characteristics suitable for biofuel production.</title>
        <authorList>
            <person name="Bogen C."/>
            <person name="Al-Dilaimi A."/>
            <person name="Albersmeier A."/>
            <person name="Wichmann J."/>
            <person name="Grundmann M."/>
            <person name="Rupp O."/>
            <person name="Lauersen K.J."/>
            <person name="Blifernez-Klassen O."/>
            <person name="Kalinowski J."/>
            <person name="Goesmann A."/>
            <person name="Mussgnug J.H."/>
            <person name="Kruse O."/>
        </authorList>
    </citation>
    <scope>NUCLEOTIDE SEQUENCE [LARGE SCALE GENOMIC DNA]</scope>
    <source>
        <strain evidence="2 3">SAG 48.87</strain>
    </source>
</reference>
<dbReference type="RefSeq" id="XP_013890469.1">
    <property type="nucleotide sequence ID" value="XM_014035015.1"/>
</dbReference>
<dbReference type="GeneID" id="25734282"/>
<name>A0A0D2LHD8_9CHLO</name>
<dbReference type="AlphaFoldDB" id="A0A0D2LHD8"/>
<dbReference type="OrthoDB" id="1932208at2759"/>
<proteinExistence type="predicted"/>
<sequence length="215" mass="23977">MATSAEMLCRYTPPAFRLFTEGVVNQKFDEEPKYEAYMKLFEPLCGPSPSRPIITEGAVKVMVGQKRGRDAGDDLLDDGALPKKKVRLGLPATQWITVYNAHRPMKQRYHYNVANTRVDQHVEKGNDDGLYISSVACCQELWALIMDAGTGFTAQVYSMSTQFLPKEWIMEKWEEGYYITAMAGSMSGSSLVVMSKGTPYTQQSYKVGGLGDGWG</sequence>
<dbReference type="STRING" id="145388.A0A0D2LHD8"/>
<evidence type="ECO:0000259" key="1">
    <source>
        <dbReference type="Pfam" id="PF24289"/>
    </source>
</evidence>
<protein>
    <recommendedName>
        <fullName evidence="1">DUF7477 domain-containing protein</fullName>
    </recommendedName>
</protein>
<dbReference type="InterPro" id="IPR055900">
    <property type="entry name" value="DUF7477"/>
</dbReference>
<dbReference type="Pfam" id="PF24289">
    <property type="entry name" value="DUF7477"/>
    <property type="match status" value="1"/>
</dbReference>
<feature type="domain" description="DUF7477" evidence="1">
    <location>
        <begin position="63"/>
        <end position="208"/>
    </location>
</feature>
<organism evidence="2 3">
    <name type="scientific">Monoraphidium neglectum</name>
    <dbReference type="NCBI Taxonomy" id="145388"/>
    <lineage>
        <taxon>Eukaryota</taxon>
        <taxon>Viridiplantae</taxon>
        <taxon>Chlorophyta</taxon>
        <taxon>core chlorophytes</taxon>
        <taxon>Chlorophyceae</taxon>
        <taxon>CS clade</taxon>
        <taxon>Sphaeropleales</taxon>
        <taxon>Selenastraceae</taxon>
        <taxon>Monoraphidium</taxon>
    </lineage>
</organism>
<evidence type="ECO:0000313" key="2">
    <source>
        <dbReference type="EMBL" id="KIY91449.1"/>
    </source>
</evidence>
<accession>A0A0D2LHD8</accession>
<gene>
    <name evidence="2" type="ORF">MNEG_16515</name>
</gene>